<evidence type="ECO:0000256" key="2">
    <source>
        <dbReference type="ARBA" id="ARBA00004798"/>
    </source>
</evidence>
<dbReference type="Proteomes" id="UP000009047">
    <property type="component" value="Chromosome"/>
</dbReference>
<evidence type="ECO:0000256" key="9">
    <source>
        <dbReference type="ARBA" id="ARBA00071648"/>
    </source>
</evidence>
<evidence type="ECO:0000256" key="5">
    <source>
        <dbReference type="ARBA" id="ARBA00022723"/>
    </source>
</evidence>
<keyword evidence="17" id="KW-1185">Reference proteome</keyword>
<feature type="binding site" evidence="10 12">
    <location>
        <position position="192"/>
    </location>
    <ligand>
        <name>substrate</name>
    </ligand>
</feature>
<feature type="domain" description="BPG-independent PGAM N-terminal" evidence="15">
    <location>
        <begin position="83"/>
        <end position="300"/>
    </location>
</feature>
<feature type="binding site" evidence="10 12">
    <location>
        <begin position="154"/>
        <end position="155"/>
    </location>
    <ligand>
        <name>substrate</name>
    </ligand>
</feature>
<dbReference type="GO" id="GO:0006096">
    <property type="term" value="P:glycolytic process"/>
    <property type="evidence" value="ECO:0007669"/>
    <property type="project" value="UniProtKB-UniRule"/>
</dbReference>
<feature type="binding site" evidence="10 12">
    <location>
        <begin position="262"/>
        <end position="265"/>
    </location>
    <ligand>
        <name>substrate</name>
    </ligand>
</feature>
<dbReference type="Pfam" id="PF06415">
    <property type="entry name" value="iPGM_N"/>
    <property type="match status" value="1"/>
</dbReference>
<keyword evidence="6 10" id="KW-0324">Glycolysis</keyword>
<evidence type="ECO:0000313" key="17">
    <source>
        <dbReference type="Proteomes" id="UP000009047"/>
    </source>
</evidence>
<dbReference type="InterPro" id="IPR005995">
    <property type="entry name" value="Pgm_bpd_ind"/>
</dbReference>
<dbReference type="AlphaFoldDB" id="E1QJM5"/>
<comment type="function">
    <text evidence="10">Catalyzes the interconversion of 2-phosphoglycerate and 3-phosphoglycerate.</text>
</comment>
<evidence type="ECO:0000256" key="4">
    <source>
        <dbReference type="ARBA" id="ARBA00012026"/>
    </source>
</evidence>
<dbReference type="eggNOG" id="COG0696">
    <property type="taxonomic scope" value="Bacteria"/>
</dbReference>
<dbReference type="HAMAP" id="MF_01038">
    <property type="entry name" value="GpmI"/>
    <property type="match status" value="1"/>
</dbReference>
<feature type="binding site" evidence="10 13">
    <location>
        <position position="445"/>
    </location>
    <ligand>
        <name>Mn(2+)</name>
        <dbReference type="ChEBI" id="CHEBI:29035"/>
        <label>2</label>
    </ligand>
</feature>
<dbReference type="HOGENOM" id="CLU_026099_2_0_7"/>
<evidence type="ECO:0000256" key="8">
    <source>
        <dbReference type="ARBA" id="ARBA00023235"/>
    </source>
</evidence>
<name>E1QJM5_DESB2</name>
<dbReference type="Gene3D" id="3.40.1450.10">
    <property type="entry name" value="BPG-independent phosphoglycerate mutase, domain B"/>
    <property type="match status" value="1"/>
</dbReference>
<evidence type="ECO:0000256" key="12">
    <source>
        <dbReference type="PIRSR" id="PIRSR001492-2"/>
    </source>
</evidence>
<dbReference type="FunFam" id="3.40.1450.10:FF:000001">
    <property type="entry name" value="2,3-bisphosphoglycerate-independent phosphoglycerate mutase"/>
    <property type="match status" value="1"/>
</dbReference>
<organism evidence="16 17">
    <name type="scientific">Desulfarculus baarsii (strain ATCC 33931 / DSM 2075 / LMG 7858 / VKM B-1802 / 2st14)</name>
    <dbReference type="NCBI Taxonomy" id="644282"/>
    <lineage>
        <taxon>Bacteria</taxon>
        <taxon>Pseudomonadati</taxon>
        <taxon>Thermodesulfobacteriota</taxon>
        <taxon>Desulfarculia</taxon>
        <taxon>Desulfarculales</taxon>
        <taxon>Desulfarculaceae</taxon>
        <taxon>Desulfarculus</taxon>
    </lineage>
</organism>
<comment type="subunit">
    <text evidence="10">Monomer.</text>
</comment>
<feature type="binding site" evidence="10 13">
    <location>
        <position position="63"/>
    </location>
    <ligand>
        <name>Mn(2+)</name>
        <dbReference type="ChEBI" id="CHEBI:29035"/>
        <label>2</label>
    </ligand>
</feature>
<dbReference type="InterPro" id="IPR011258">
    <property type="entry name" value="BPG-indep_PGM_N"/>
</dbReference>
<dbReference type="EMBL" id="CP002085">
    <property type="protein sequence ID" value="ADK85768.1"/>
    <property type="molecule type" value="Genomic_DNA"/>
</dbReference>
<evidence type="ECO:0000256" key="7">
    <source>
        <dbReference type="ARBA" id="ARBA00023211"/>
    </source>
</evidence>
<comment type="similarity">
    <text evidence="3 10">Belongs to the BPG-independent phosphoglycerate mutase family.</text>
</comment>
<dbReference type="OrthoDB" id="9800863at2"/>
<protein>
    <recommendedName>
        <fullName evidence="9 10">2,3-bisphosphoglycerate-independent phosphoglycerate mutase</fullName>
        <shortName evidence="10">BPG-independent PGAM</shortName>
        <shortName evidence="10">Phosphoglyceromutase</shortName>
        <shortName evidence="10">iPGM</shortName>
        <ecNumber evidence="4 10">5.4.2.12</ecNumber>
    </recommendedName>
</protein>
<dbReference type="RefSeq" id="WP_013259207.1">
    <property type="nucleotide sequence ID" value="NC_014365.1"/>
</dbReference>
<dbReference type="GO" id="GO:0005829">
    <property type="term" value="C:cytosol"/>
    <property type="evidence" value="ECO:0007669"/>
    <property type="project" value="TreeGrafter"/>
</dbReference>
<evidence type="ECO:0000313" key="16">
    <source>
        <dbReference type="EMBL" id="ADK85768.1"/>
    </source>
</evidence>
<dbReference type="InterPro" id="IPR006124">
    <property type="entry name" value="Metalloenzyme"/>
</dbReference>
<comment type="cofactor">
    <cofactor evidence="10">
        <name>Mn(2+)</name>
        <dbReference type="ChEBI" id="CHEBI:29035"/>
    </cofactor>
    <text evidence="10">Binds 2 manganese ions per subunit.</text>
</comment>
<evidence type="ECO:0000259" key="14">
    <source>
        <dbReference type="Pfam" id="PF01676"/>
    </source>
</evidence>
<proteinExistence type="inferred from homology"/>
<feature type="binding site" evidence="10 13">
    <location>
        <position position="404"/>
    </location>
    <ligand>
        <name>Mn(2+)</name>
        <dbReference type="ChEBI" id="CHEBI:29035"/>
        <label>1</label>
    </ligand>
</feature>
<dbReference type="KEGG" id="dbr:Deba_2406"/>
<evidence type="ECO:0000256" key="10">
    <source>
        <dbReference type="HAMAP-Rule" id="MF_01038"/>
    </source>
</evidence>
<feature type="binding site" evidence="10 13">
    <location>
        <position position="13"/>
    </location>
    <ligand>
        <name>Mn(2+)</name>
        <dbReference type="ChEBI" id="CHEBI:29035"/>
        <label>2</label>
    </ligand>
</feature>
<evidence type="ECO:0000259" key="15">
    <source>
        <dbReference type="Pfam" id="PF06415"/>
    </source>
</evidence>
<gene>
    <name evidence="10" type="primary">gpmI</name>
    <name evidence="16" type="ordered locus">Deba_2406</name>
</gene>
<feature type="binding site" evidence="10 13">
    <location>
        <position position="446"/>
    </location>
    <ligand>
        <name>Mn(2+)</name>
        <dbReference type="ChEBI" id="CHEBI:29035"/>
        <label>2</label>
    </ligand>
</feature>
<dbReference type="EC" id="5.4.2.12" evidence="4 10"/>
<dbReference type="PANTHER" id="PTHR31637:SF0">
    <property type="entry name" value="2,3-BISPHOSPHOGLYCERATE-INDEPENDENT PHOSPHOGLYCERATE MUTASE"/>
    <property type="match status" value="1"/>
</dbReference>
<dbReference type="Gene3D" id="3.40.720.10">
    <property type="entry name" value="Alkaline Phosphatase, subunit A"/>
    <property type="match status" value="1"/>
</dbReference>
<dbReference type="SUPFAM" id="SSF64158">
    <property type="entry name" value="2,3-Bisphosphoglycerate-independent phosphoglycerate mutase, substrate-binding domain"/>
    <property type="match status" value="1"/>
</dbReference>
<evidence type="ECO:0000256" key="13">
    <source>
        <dbReference type="PIRSR" id="PIRSR001492-3"/>
    </source>
</evidence>
<reference evidence="16 17" key="1">
    <citation type="journal article" date="2010" name="Stand. Genomic Sci.">
        <title>Complete genome sequence of Desulfarculus baarsii type strain (2st14).</title>
        <authorList>
            <person name="Sun H."/>
            <person name="Spring S."/>
            <person name="Lapidus A."/>
            <person name="Davenport K."/>
            <person name="Del Rio T.G."/>
            <person name="Tice H."/>
            <person name="Nolan M."/>
            <person name="Copeland A."/>
            <person name="Cheng J.F."/>
            <person name="Lucas S."/>
            <person name="Tapia R."/>
            <person name="Goodwin L."/>
            <person name="Pitluck S."/>
            <person name="Ivanova N."/>
            <person name="Pagani I."/>
            <person name="Mavromatis K."/>
            <person name="Ovchinnikova G."/>
            <person name="Pati A."/>
            <person name="Chen A."/>
            <person name="Palaniappan K."/>
            <person name="Hauser L."/>
            <person name="Chang Y.J."/>
            <person name="Jeffries C.D."/>
            <person name="Detter J.C."/>
            <person name="Han C."/>
            <person name="Rohde M."/>
            <person name="Brambilla E."/>
            <person name="Goker M."/>
            <person name="Woyke T."/>
            <person name="Bristow J."/>
            <person name="Eisen J.A."/>
            <person name="Markowitz V."/>
            <person name="Hugenholtz P."/>
            <person name="Kyrpides N.C."/>
            <person name="Klenk H.P."/>
            <person name="Land M."/>
        </authorList>
    </citation>
    <scope>NUCLEOTIDE SEQUENCE [LARGE SCALE GENOMIC DNA]</scope>
    <source>
        <strain evidence="17">ATCC 33931 / DSM 2075 / LMG 7858 / VKM B-1802 / 2st14</strain>
    </source>
</reference>
<dbReference type="PIRSF" id="PIRSF001492">
    <property type="entry name" value="IPGAM"/>
    <property type="match status" value="1"/>
</dbReference>
<comment type="catalytic activity">
    <reaction evidence="1 10">
        <text>(2R)-2-phosphoglycerate = (2R)-3-phosphoglycerate</text>
        <dbReference type="Rhea" id="RHEA:15901"/>
        <dbReference type="ChEBI" id="CHEBI:58272"/>
        <dbReference type="ChEBI" id="CHEBI:58289"/>
        <dbReference type="EC" id="5.4.2.12"/>
    </reaction>
</comment>
<keyword evidence="8 10" id="KW-0413">Isomerase</keyword>
<evidence type="ECO:0000256" key="1">
    <source>
        <dbReference type="ARBA" id="ARBA00000370"/>
    </source>
</evidence>
<dbReference type="STRING" id="644282.Deba_2406"/>
<dbReference type="SUPFAM" id="SSF53649">
    <property type="entry name" value="Alkaline phosphatase-like"/>
    <property type="match status" value="1"/>
</dbReference>
<evidence type="ECO:0000256" key="11">
    <source>
        <dbReference type="PIRSR" id="PIRSR001492-1"/>
    </source>
</evidence>
<feature type="binding site" evidence="10 12">
    <location>
        <position position="124"/>
    </location>
    <ligand>
        <name>substrate</name>
    </ligand>
</feature>
<feature type="binding site" evidence="10 12">
    <location>
        <position position="336"/>
    </location>
    <ligand>
        <name>substrate</name>
    </ligand>
</feature>
<evidence type="ECO:0000256" key="3">
    <source>
        <dbReference type="ARBA" id="ARBA00008819"/>
    </source>
</evidence>
<feature type="active site" description="Phosphoserine intermediate" evidence="10 11">
    <location>
        <position position="63"/>
    </location>
</feature>
<dbReference type="PANTHER" id="PTHR31637">
    <property type="entry name" value="2,3-BISPHOSPHOGLYCERATE-INDEPENDENT PHOSPHOGLYCERATE MUTASE"/>
    <property type="match status" value="1"/>
</dbReference>
<evidence type="ECO:0000256" key="6">
    <source>
        <dbReference type="ARBA" id="ARBA00023152"/>
    </source>
</evidence>
<dbReference type="NCBIfam" id="TIGR01307">
    <property type="entry name" value="pgm_bpd_ind"/>
    <property type="match status" value="1"/>
</dbReference>
<dbReference type="GO" id="GO:0004619">
    <property type="term" value="F:phosphoglycerate mutase activity"/>
    <property type="evidence" value="ECO:0007669"/>
    <property type="project" value="UniProtKB-UniRule"/>
</dbReference>
<keyword evidence="7 10" id="KW-0464">Manganese</keyword>
<dbReference type="GO" id="GO:0030145">
    <property type="term" value="F:manganese ion binding"/>
    <property type="evidence" value="ECO:0007669"/>
    <property type="project" value="UniProtKB-UniRule"/>
</dbReference>
<dbReference type="CDD" id="cd16010">
    <property type="entry name" value="iPGM"/>
    <property type="match status" value="1"/>
</dbReference>
<feature type="domain" description="Metalloenzyme" evidence="14">
    <location>
        <begin position="6"/>
        <end position="503"/>
    </location>
</feature>
<comment type="pathway">
    <text evidence="2 10">Carbohydrate degradation; glycolysis; pyruvate from D-glyceraldehyde 3-phosphate: step 3/5.</text>
</comment>
<dbReference type="InterPro" id="IPR017850">
    <property type="entry name" value="Alkaline_phosphatase_core_sf"/>
</dbReference>
<feature type="binding site" evidence="10 13">
    <location>
        <position position="464"/>
    </location>
    <ligand>
        <name>Mn(2+)</name>
        <dbReference type="ChEBI" id="CHEBI:29035"/>
        <label>1</label>
    </ligand>
</feature>
<dbReference type="InterPro" id="IPR036646">
    <property type="entry name" value="PGAM_B_sf"/>
</dbReference>
<dbReference type="GO" id="GO:0006007">
    <property type="term" value="P:glucose catabolic process"/>
    <property type="evidence" value="ECO:0007669"/>
    <property type="project" value="InterPro"/>
</dbReference>
<keyword evidence="5 10" id="KW-0479">Metal-binding</keyword>
<dbReference type="UniPathway" id="UPA00109">
    <property type="reaction ID" value="UER00186"/>
</dbReference>
<feature type="binding site" evidence="10 13">
    <location>
        <position position="408"/>
    </location>
    <ligand>
        <name>Mn(2+)</name>
        <dbReference type="ChEBI" id="CHEBI:29035"/>
        <label>1</label>
    </ligand>
</feature>
<sequence length="517" mass="55358">MTAKQPVALVILDGFGLAPAGPGNAVTLAKTPFIDSLLAKWPHAKLQCAGLAVGLPAGQMGNSEVGHLNLGAGRVIYQDITRISKAIDDGDLARNQPIMAAMAAAKADGAALHLLGLLSDGGVHSLQSHLEALIALAAAQGVERILVHAILDGRDTPPDSGAGYLRQLVDFLEAYPQAAIATVSGRFWGMDRDKRWDRVERAWRAMVEGQGAMQADPVLAVEEAYSRGEYDEFIEPMVMIDHQGRPLGQVRDGDAVIFFNFRADRARELTWAFNQPDFAGFDVGRRPKLAIYVCMTQYDEHLDAPVAFPPQSIEMTLAEALSVAGLRQLHIAETEKYAHVTFFLNGGREEPVPGEDRVLVPSPGEVRTYDEKPQMSAPEVTAEVLARIDSGLYDFIVINYANGDMVGHTGVLSAAIKAVETLDACLARVVPAVLAKGGKLIVTADHGNAEQMIDPISGGPYTAHTIDNPVPLILIDPTRQNAKLADGALCDVAPTLLTLLGLPRPAQMTGHCLITTV</sequence>
<dbReference type="Pfam" id="PF01676">
    <property type="entry name" value="Metalloenzyme"/>
    <property type="match status" value="1"/>
</dbReference>
<accession>E1QJM5</accession>
<feature type="binding site" evidence="10 12">
    <location>
        <position position="186"/>
    </location>
    <ligand>
        <name>substrate</name>
    </ligand>
</feature>